<accession>A0A364RGT5</accession>
<reference evidence="3 4" key="1">
    <citation type="submission" date="2018-06" db="EMBL/GenBank/DDBJ databases">
        <authorList>
            <person name="Liu Z.-W."/>
        </authorList>
    </citation>
    <scope>NUCLEOTIDE SEQUENCE [LARGE SCALE GENOMIC DNA]</scope>
    <source>
        <strain evidence="3 4">2b14</strain>
    </source>
</reference>
<sequence>MGSKNFIKGFASGIIFILICWACFYIGNMFYFKPKAFKKELEVSLKPPPLSKENEKLDIFLNSQIMLKYPQSDTLQFSSRRGEVLFVNLWATWCIPCIAELPSITRLKNKLKENGRVKFYIVSNETQKKLSTFFERNKFDLDKTTQQLPFYTLVSDREVFDELALPTTLILYNGKIVYKHVGAAKWDDDHVVSYINNILSTPKSESNSL</sequence>
<dbReference type="AlphaFoldDB" id="A0A364RGT5"/>
<dbReference type="EMBL" id="QMDV01000001">
    <property type="protein sequence ID" value="RAU83519.1"/>
    <property type="molecule type" value="Genomic_DNA"/>
</dbReference>
<feature type="domain" description="Thioredoxin" evidence="2">
    <location>
        <begin position="41"/>
        <end position="200"/>
    </location>
</feature>
<feature type="transmembrane region" description="Helical" evidence="1">
    <location>
        <begin position="6"/>
        <end position="31"/>
    </location>
</feature>
<comment type="caution">
    <text evidence="3">The sequence shown here is derived from an EMBL/GenBank/DDBJ whole genome shotgun (WGS) entry which is preliminary data.</text>
</comment>
<dbReference type="InterPro" id="IPR050553">
    <property type="entry name" value="Thioredoxin_ResA/DsbE_sf"/>
</dbReference>
<keyword evidence="1" id="KW-0812">Transmembrane</keyword>
<name>A0A364RGT5_9BACT</name>
<dbReference type="InterPro" id="IPR013766">
    <property type="entry name" value="Thioredoxin_domain"/>
</dbReference>
<keyword evidence="4" id="KW-1185">Reference proteome</keyword>
<dbReference type="SUPFAM" id="SSF52833">
    <property type="entry name" value="Thioredoxin-like"/>
    <property type="match status" value="1"/>
</dbReference>
<dbReference type="Gene3D" id="3.40.30.10">
    <property type="entry name" value="Glutaredoxin"/>
    <property type="match status" value="1"/>
</dbReference>
<evidence type="ECO:0000259" key="2">
    <source>
        <dbReference type="PROSITE" id="PS51352"/>
    </source>
</evidence>
<evidence type="ECO:0000313" key="3">
    <source>
        <dbReference type="EMBL" id="RAU83519.1"/>
    </source>
</evidence>
<proteinExistence type="predicted"/>
<organism evidence="3 4">
    <name type="scientific">Pontibacter arcticus</name>
    <dbReference type="NCBI Taxonomy" id="2080288"/>
    <lineage>
        <taxon>Bacteria</taxon>
        <taxon>Pseudomonadati</taxon>
        <taxon>Bacteroidota</taxon>
        <taxon>Cytophagia</taxon>
        <taxon>Cytophagales</taxon>
        <taxon>Hymenobacteraceae</taxon>
        <taxon>Pontibacter</taxon>
    </lineage>
</organism>
<dbReference type="GO" id="GO:0016491">
    <property type="term" value="F:oxidoreductase activity"/>
    <property type="evidence" value="ECO:0007669"/>
    <property type="project" value="InterPro"/>
</dbReference>
<dbReference type="Pfam" id="PF08534">
    <property type="entry name" value="Redoxin"/>
    <property type="match status" value="1"/>
</dbReference>
<dbReference type="RefSeq" id="WP_112303524.1">
    <property type="nucleotide sequence ID" value="NZ_QMDV01000001.1"/>
</dbReference>
<dbReference type="PROSITE" id="PS51352">
    <property type="entry name" value="THIOREDOXIN_2"/>
    <property type="match status" value="1"/>
</dbReference>
<dbReference type="Proteomes" id="UP000251692">
    <property type="component" value="Unassembled WGS sequence"/>
</dbReference>
<keyword evidence="1" id="KW-1133">Transmembrane helix</keyword>
<evidence type="ECO:0000313" key="4">
    <source>
        <dbReference type="Proteomes" id="UP000251692"/>
    </source>
</evidence>
<evidence type="ECO:0000256" key="1">
    <source>
        <dbReference type="SAM" id="Phobius"/>
    </source>
</evidence>
<dbReference type="InterPro" id="IPR013740">
    <property type="entry name" value="Redoxin"/>
</dbReference>
<dbReference type="OrthoDB" id="6399635at2"/>
<keyword evidence="1" id="KW-0472">Membrane</keyword>
<reference evidence="3 4" key="2">
    <citation type="submission" date="2018-07" db="EMBL/GenBank/DDBJ databases">
        <title>Pontibacter sp. 2b14 genomic sequence and assembly.</title>
        <authorList>
            <person name="Du Z.-J."/>
        </authorList>
    </citation>
    <scope>NUCLEOTIDE SEQUENCE [LARGE SCALE GENOMIC DNA]</scope>
    <source>
        <strain evidence="3 4">2b14</strain>
    </source>
</reference>
<protein>
    <recommendedName>
        <fullName evidence="2">Thioredoxin domain-containing protein</fullName>
    </recommendedName>
</protein>
<dbReference type="PANTHER" id="PTHR42852">
    <property type="entry name" value="THIOL:DISULFIDE INTERCHANGE PROTEIN DSBE"/>
    <property type="match status" value="1"/>
</dbReference>
<dbReference type="CDD" id="cd02966">
    <property type="entry name" value="TlpA_like_family"/>
    <property type="match status" value="1"/>
</dbReference>
<gene>
    <name evidence="3" type="ORF">DP923_00080</name>
</gene>
<dbReference type="PANTHER" id="PTHR42852:SF13">
    <property type="entry name" value="PROTEIN DIPZ"/>
    <property type="match status" value="1"/>
</dbReference>
<dbReference type="InterPro" id="IPR036249">
    <property type="entry name" value="Thioredoxin-like_sf"/>
</dbReference>